<dbReference type="OrthoDB" id="6330931at2"/>
<dbReference type="RefSeq" id="WP_008845253.1">
    <property type="nucleotide sequence ID" value="NZ_BAEN01000056.1"/>
</dbReference>
<keyword evidence="2" id="KW-1185">Reference proteome</keyword>
<dbReference type="AlphaFoldDB" id="K6YFP5"/>
<organism evidence="1 2">
    <name type="scientific">Aliiglaciecola lipolytica E3</name>
    <dbReference type="NCBI Taxonomy" id="1127673"/>
    <lineage>
        <taxon>Bacteria</taxon>
        <taxon>Pseudomonadati</taxon>
        <taxon>Pseudomonadota</taxon>
        <taxon>Gammaproteobacteria</taxon>
        <taxon>Alteromonadales</taxon>
        <taxon>Alteromonadaceae</taxon>
        <taxon>Aliiglaciecola</taxon>
    </lineage>
</organism>
<reference evidence="1 2" key="1">
    <citation type="journal article" date="2017" name="Antonie Van Leeuwenhoek">
        <title>Rhizobium rhizosphaerae sp. nov., a novel species isolated from rice rhizosphere.</title>
        <authorList>
            <person name="Zhao J.J."/>
            <person name="Zhang J."/>
            <person name="Zhang R.J."/>
            <person name="Zhang C.W."/>
            <person name="Yin H.Q."/>
            <person name="Zhang X.X."/>
        </authorList>
    </citation>
    <scope>NUCLEOTIDE SEQUENCE [LARGE SCALE GENOMIC DNA]</scope>
    <source>
        <strain evidence="1 2">E3</strain>
    </source>
</reference>
<dbReference type="EMBL" id="BAEN01000056">
    <property type="protein sequence ID" value="GAC15448.1"/>
    <property type="molecule type" value="Genomic_DNA"/>
</dbReference>
<dbReference type="STRING" id="1127673.GLIP_2827"/>
<evidence type="ECO:0000313" key="1">
    <source>
        <dbReference type="EMBL" id="GAC15448.1"/>
    </source>
</evidence>
<comment type="caution">
    <text evidence="1">The sequence shown here is derived from an EMBL/GenBank/DDBJ whole genome shotgun (WGS) entry which is preliminary data.</text>
</comment>
<sequence length="167" mass="18925">MVLMFSISGLLLLSLIYSVLRFQAAQKEIKILKYQVKSLDAHSRFSLSALLLLSAQLQRIYIARLENLQAHALIHPDDFAIAKFIISQVEFIIVECCEKHATVEEALNKTFEKAGYNMAQINKYIAKQPSEVRIPWCQNTVGGFISACYNLTSDNVRIKETEELQSA</sequence>
<evidence type="ECO:0000313" key="2">
    <source>
        <dbReference type="Proteomes" id="UP000006334"/>
    </source>
</evidence>
<proteinExistence type="predicted"/>
<protein>
    <submittedName>
        <fullName evidence="1">Uncharacterized protein</fullName>
    </submittedName>
</protein>
<name>K6YFP5_9ALTE</name>
<gene>
    <name evidence="1" type="ORF">GLIP_2827</name>
</gene>
<dbReference type="Proteomes" id="UP000006334">
    <property type="component" value="Unassembled WGS sequence"/>
</dbReference>
<accession>K6YFP5</accession>
<dbReference type="eggNOG" id="ENOG50335JE">
    <property type="taxonomic scope" value="Bacteria"/>
</dbReference>